<dbReference type="EMBL" id="CP071444">
    <property type="protein sequence ID" value="QSX09187.1"/>
    <property type="molecule type" value="Genomic_DNA"/>
</dbReference>
<proteinExistence type="predicted"/>
<dbReference type="SUPFAM" id="SSF53850">
    <property type="entry name" value="Periplasmic binding protein-like II"/>
    <property type="match status" value="1"/>
</dbReference>
<name>A0A975AI78_9FIRM</name>
<dbReference type="Proteomes" id="UP000663499">
    <property type="component" value="Chromosome"/>
</dbReference>
<evidence type="ECO:0000313" key="2">
    <source>
        <dbReference type="Proteomes" id="UP000663499"/>
    </source>
</evidence>
<dbReference type="KEGG" id="alka:J0B03_03710"/>
<sequence>MSQKKRSGLYLSLLILFIAVILVMTGCVKEDPAPEAEEPVEQTGVLTGNVRTAMDADDNMVVKGVEVLLADGSTTHAYWDKGVTDQVMKDMEVLVESYDDPTYPWRIKEILFIPEIDHETATEEKDPLVWYLFYSGDEPLEDTGEARTLEIELSQKLDRPVTLEIAPADHSPTVLSSGEAQLALLDFDVFIKSASQAPYQVVLIPENEFASAYYRGEIVVKADHPAQSFSDLEGSRFAYTTQDDLAGYHLIAKMIADLGKDAASFFGQTLSLQYSSEAMIDALMQDEADAGILYSTQDFSTLEWFGVENDLRIVDTTAWLPSQILVLSEYLTEEDREEITRTLLELNSDPEAAEAMRNLYNGLFNITGFHKPDAAFKTTDQNARSATEISGW</sequence>
<accession>A0A975AI78</accession>
<organism evidence="1 2">
    <name type="scientific">Alkalibacter rhizosphaerae</name>
    <dbReference type="NCBI Taxonomy" id="2815577"/>
    <lineage>
        <taxon>Bacteria</taxon>
        <taxon>Bacillati</taxon>
        <taxon>Bacillota</taxon>
        <taxon>Clostridia</taxon>
        <taxon>Eubacteriales</taxon>
        <taxon>Eubacteriaceae</taxon>
        <taxon>Alkalibacter</taxon>
    </lineage>
</organism>
<dbReference type="PANTHER" id="PTHR35841">
    <property type="entry name" value="PHOSPHONATES-BINDING PERIPLASMIC PROTEIN"/>
    <property type="match status" value="1"/>
</dbReference>
<evidence type="ECO:0000313" key="1">
    <source>
        <dbReference type="EMBL" id="QSX09187.1"/>
    </source>
</evidence>
<protein>
    <submittedName>
        <fullName evidence="1">PhnD/SsuA/transferrin family substrate-binding protein</fullName>
    </submittedName>
</protein>
<dbReference type="AlphaFoldDB" id="A0A975AI78"/>
<dbReference type="PANTHER" id="PTHR35841:SF1">
    <property type="entry name" value="PHOSPHONATES-BINDING PERIPLASMIC PROTEIN"/>
    <property type="match status" value="1"/>
</dbReference>
<dbReference type="PROSITE" id="PS51257">
    <property type="entry name" value="PROKAR_LIPOPROTEIN"/>
    <property type="match status" value="1"/>
</dbReference>
<dbReference type="Gene3D" id="3.40.190.10">
    <property type="entry name" value="Periplasmic binding protein-like II"/>
    <property type="match status" value="2"/>
</dbReference>
<gene>
    <name evidence="1" type="ORF">J0B03_03710</name>
</gene>
<dbReference type="RefSeq" id="WP_207300526.1">
    <property type="nucleotide sequence ID" value="NZ_CP071444.1"/>
</dbReference>
<keyword evidence="2" id="KW-1185">Reference proteome</keyword>
<reference evidence="1" key="1">
    <citation type="submission" date="2021-03" db="EMBL/GenBank/DDBJ databases">
        <title>Alkalibacter marinus sp. nov., isolated from tidal flat sediment.</title>
        <authorList>
            <person name="Namirimu T."/>
            <person name="Yang J.-A."/>
            <person name="Yang S.-H."/>
            <person name="Kim Y.-J."/>
            <person name="Kwon K.K."/>
        </authorList>
    </citation>
    <scope>NUCLEOTIDE SEQUENCE</scope>
    <source>
        <strain evidence="1">ES005</strain>
    </source>
</reference>
<dbReference type="Pfam" id="PF12974">
    <property type="entry name" value="Phosphonate-bd"/>
    <property type="match status" value="1"/>
</dbReference>